<dbReference type="SUPFAM" id="SSF69287">
    <property type="entry name" value="Urease metallochaperone UreE, N-terminal domain"/>
    <property type="match status" value="1"/>
</dbReference>
<dbReference type="SUPFAM" id="SSF69737">
    <property type="entry name" value="Urease metallochaperone UreE, C-terminal domain"/>
    <property type="match status" value="1"/>
</dbReference>
<accession>A0A2X2JGQ1</accession>
<feature type="domain" description="UreE urease accessory N-terminal" evidence="1">
    <location>
        <begin position="8"/>
        <end position="71"/>
    </location>
</feature>
<dbReference type="InterPro" id="IPR004029">
    <property type="entry name" value="UreE_N"/>
</dbReference>
<gene>
    <name evidence="2" type="primary">ureE_3</name>
    <name evidence="2" type="ORF">NCTC11343_04861</name>
</gene>
<evidence type="ECO:0000313" key="3">
    <source>
        <dbReference type="Proteomes" id="UP000251241"/>
    </source>
</evidence>
<dbReference type="Proteomes" id="UP000251241">
    <property type="component" value="Unassembled WGS sequence"/>
</dbReference>
<dbReference type="RefSeq" id="WP_112376083.1">
    <property type="nucleotide sequence ID" value="NZ_CP068089.1"/>
</dbReference>
<dbReference type="Gene3D" id="3.30.70.790">
    <property type="entry name" value="UreE, C-terminal domain"/>
    <property type="match status" value="1"/>
</dbReference>
<organism evidence="2 3">
    <name type="scientific">Sphingobacterium multivorum</name>
    <dbReference type="NCBI Taxonomy" id="28454"/>
    <lineage>
        <taxon>Bacteria</taxon>
        <taxon>Pseudomonadati</taxon>
        <taxon>Bacteroidota</taxon>
        <taxon>Sphingobacteriia</taxon>
        <taxon>Sphingobacteriales</taxon>
        <taxon>Sphingobacteriaceae</taxon>
        <taxon>Sphingobacterium</taxon>
    </lineage>
</organism>
<evidence type="ECO:0000313" key="2">
    <source>
        <dbReference type="EMBL" id="SPZ92924.1"/>
    </source>
</evidence>
<proteinExistence type="predicted"/>
<dbReference type="EMBL" id="UAUU01000011">
    <property type="protein sequence ID" value="SPZ92924.1"/>
    <property type="molecule type" value="Genomic_DNA"/>
</dbReference>
<evidence type="ECO:0000259" key="1">
    <source>
        <dbReference type="SMART" id="SM00988"/>
    </source>
</evidence>
<reference evidence="2 3" key="1">
    <citation type="submission" date="2018-06" db="EMBL/GenBank/DDBJ databases">
        <authorList>
            <consortium name="Pathogen Informatics"/>
            <person name="Doyle S."/>
        </authorList>
    </citation>
    <scope>NUCLEOTIDE SEQUENCE [LARGE SCALE GENOMIC DNA]</scope>
    <source>
        <strain evidence="2 3">NCTC11343</strain>
    </source>
</reference>
<dbReference type="InterPro" id="IPR036118">
    <property type="entry name" value="UreE_N_sf"/>
</dbReference>
<dbReference type="SMART" id="SM00988">
    <property type="entry name" value="UreE_N"/>
    <property type="match status" value="1"/>
</dbReference>
<dbReference type="Pfam" id="PF02814">
    <property type="entry name" value="UreE_N"/>
    <property type="match status" value="1"/>
</dbReference>
<name>A0A2X2JGQ1_SPHMU</name>
<protein>
    <submittedName>
        <fullName evidence="2">Urease accessory protein UreE</fullName>
    </submittedName>
</protein>
<dbReference type="GeneID" id="97179743"/>
<sequence length="176" mass="20346">MNELPVPIDKIVAKHEFALSEVDQVYLEWYEVHKRRLTRNTTGGKTIFMQLEQGAEWHHGDALFHQETLQAILVVKPTLTIRFNPIDLVQLADFGYFIGNRHLPIFNVTDAQSLRLPYDGRLYEQVLAKYGTSIQLEEALLLSENLIRLQARNKKKADLSGTDEHVDPRKQILKNK</sequence>
<dbReference type="Gene3D" id="2.60.260.20">
    <property type="entry name" value="Urease metallochaperone UreE, N-terminal domain"/>
    <property type="match status" value="1"/>
</dbReference>
<dbReference type="AlphaFoldDB" id="A0A2X2JGQ1"/>